<dbReference type="GeneID" id="37195625"/>
<evidence type="ECO:0000256" key="4">
    <source>
        <dbReference type="ARBA" id="ARBA00023136"/>
    </source>
</evidence>
<feature type="non-terminal residue" evidence="8">
    <location>
        <position position="1"/>
    </location>
</feature>
<dbReference type="RefSeq" id="XP_025549856.1">
    <property type="nucleotide sequence ID" value="XM_025691336.1"/>
</dbReference>
<protein>
    <recommendedName>
        <fullName evidence="7">Rhodopsin domain-containing protein</fullName>
    </recommendedName>
</protein>
<keyword evidence="9" id="KW-1185">Reference proteome</keyword>
<dbReference type="EMBL" id="KZ824293">
    <property type="protein sequence ID" value="RAL10702.1"/>
    <property type="molecule type" value="Genomic_DNA"/>
</dbReference>
<sequence length="257" mass="28620">LRTISLVTQILCCSITTICLALRLFVAFQIKRHFNIEDAFCFLSWALFFTYCICNILCGLFLTPHAKVSSTNQLAIFYYVLTVIYAPMVLAVKITLLSILARIFTIRQVQVVSVYSVLVVTVVYYTTIFFIKVFICLPVSYFWTHSDQEDQCLDKTAVIVADAIMSIATDLAIILLPAFLTTTLNLSHVKKLRASLMMGCGGLAIGFSIYRLVLVIHERDNLDSSVVYLKVLLSGNAEGGFALICSCIPALNILVSR</sequence>
<evidence type="ECO:0000256" key="1">
    <source>
        <dbReference type="ARBA" id="ARBA00004141"/>
    </source>
</evidence>
<dbReference type="STRING" id="1450537.A0A395HRY8"/>
<dbReference type="PANTHER" id="PTHR33048">
    <property type="entry name" value="PTH11-LIKE INTEGRAL MEMBRANE PROTEIN (AFU_ORTHOLOGUE AFUA_5G11245)"/>
    <property type="match status" value="1"/>
</dbReference>
<keyword evidence="2 6" id="KW-0812">Transmembrane</keyword>
<feature type="non-terminal residue" evidence="8">
    <location>
        <position position="257"/>
    </location>
</feature>
<evidence type="ECO:0000313" key="9">
    <source>
        <dbReference type="Proteomes" id="UP000248961"/>
    </source>
</evidence>
<dbReference type="Pfam" id="PF20684">
    <property type="entry name" value="Fung_rhodopsin"/>
    <property type="match status" value="1"/>
</dbReference>
<keyword evidence="3 6" id="KW-1133">Transmembrane helix</keyword>
<feature type="domain" description="Rhodopsin" evidence="7">
    <location>
        <begin position="22"/>
        <end position="257"/>
    </location>
</feature>
<proteinExistence type="inferred from homology"/>
<feature type="transmembrane region" description="Helical" evidence="6">
    <location>
        <begin position="6"/>
        <end position="28"/>
    </location>
</feature>
<dbReference type="Proteomes" id="UP000248961">
    <property type="component" value="Unassembled WGS sequence"/>
</dbReference>
<dbReference type="PANTHER" id="PTHR33048:SF108">
    <property type="entry name" value="INTEGRAL MEMBRANE PROTEIN"/>
    <property type="match status" value="1"/>
</dbReference>
<feature type="transmembrane region" description="Helical" evidence="6">
    <location>
        <begin position="196"/>
        <end position="217"/>
    </location>
</feature>
<dbReference type="InterPro" id="IPR052337">
    <property type="entry name" value="SAT4-like"/>
</dbReference>
<reference evidence="8 9" key="1">
    <citation type="submission" date="2018-02" db="EMBL/GenBank/DDBJ databases">
        <title>The genomes of Aspergillus section Nigri reveals drivers in fungal speciation.</title>
        <authorList>
            <consortium name="DOE Joint Genome Institute"/>
            <person name="Vesth T.C."/>
            <person name="Nybo J."/>
            <person name="Theobald S."/>
            <person name="Brandl J."/>
            <person name="Frisvad J.C."/>
            <person name="Nielsen K.F."/>
            <person name="Lyhne E.K."/>
            <person name="Kogle M.E."/>
            <person name="Kuo A."/>
            <person name="Riley R."/>
            <person name="Clum A."/>
            <person name="Nolan M."/>
            <person name="Lipzen A."/>
            <person name="Salamov A."/>
            <person name="Henrissat B."/>
            <person name="Wiebenga A."/>
            <person name="De vries R.P."/>
            <person name="Grigoriev I.V."/>
            <person name="Mortensen U.H."/>
            <person name="Andersen M.R."/>
            <person name="Baker S.E."/>
        </authorList>
    </citation>
    <scope>NUCLEOTIDE SEQUENCE [LARGE SCALE GENOMIC DNA]</scope>
    <source>
        <strain evidence="8 9">CBS 101889</strain>
    </source>
</reference>
<evidence type="ECO:0000256" key="6">
    <source>
        <dbReference type="SAM" id="Phobius"/>
    </source>
</evidence>
<dbReference type="AlphaFoldDB" id="A0A395HRY8"/>
<name>A0A395HRY8_ASPHC</name>
<evidence type="ECO:0000256" key="5">
    <source>
        <dbReference type="ARBA" id="ARBA00038359"/>
    </source>
</evidence>
<evidence type="ECO:0000313" key="8">
    <source>
        <dbReference type="EMBL" id="RAL10702.1"/>
    </source>
</evidence>
<feature type="transmembrane region" description="Helical" evidence="6">
    <location>
        <begin position="112"/>
        <end position="143"/>
    </location>
</feature>
<dbReference type="GO" id="GO:0016020">
    <property type="term" value="C:membrane"/>
    <property type="evidence" value="ECO:0007669"/>
    <property type="project" value="UniProtKB-SubCell"/>
</dbReference>
<keyword evidence="4 6" id="KW-0472">Membrane</keyword>
<feature type="transmembrane region" description="Helical" evidence="6">
    <location>
        <begin position="237"/>
        <end position="255"/>
    </location>
</feature>
<accession>A0A395HRY8</accession>
<dbReference type="InterPro" id="IPR049326">
    <property type="entry name" value="Rhodopsin_dom_fungi"/>
</dbReference>
<evidence type="ECO:0000256" key="2">
    <source>
        <dbReference type="ARBA" id="ARBA00022692"/>
    </source>
</evidence>
<feature type="transmembrane region" description="Helical" evidence="6">
    <location>
        <begin position="76"/>
        <end position="100"/>
    </location>
</feature>
<feature type="transmembrane region" description="Helical" evidence="6">
    <location>
        <begin position="163"/>
        <end position="184"/>
    </location>
</feature>
<comment type="similarity">
    <text evidence="5">Belongs to the SAT4 family.</text>
</comment>
<evidence type="ECO:0000256" key="3">
    <source>
        <dbReference type="ARBA" id="ARBA00022989"/>
    </source>
</evidence>
<dbReference type="VEuPathDB" id="FungiDB:BO97DRAFT_329440"/>
<organism evidence="8 9">
    <name type="scientific">Aspergillus homomorphus (strain CBS 101889)</name>
    <dbReference type="NCBI Taxonomy" id="1450537"/>
    <lineage>
        <taxon>Eukaryota</taxon>
        <taxon>Fungi</taxon>
        <taxon>Dikarya</taxon>
        <taxon>Ascomycota</taxon>
        <taxon>Pezizomycotina</taxon>
        <taxon>Eurotiomycetes</taxon>
        <taxon>Eurotiomycetidae</taxon>
        <taxon>Eurotiales</taxon>
        <taxon>Aspergillaceae</taxon>
        <taxon>Aspergillus</taxon>
        <taxon>Aspergillus subgen. Circumdati</taxon>
    </lineage>
</organism>
<comment type="subcellular location">
    <subcellularLocation>
        <location evidence="1">Membrane</location>
        <topology evidence="1">Multi-pass membrane protein</topology>
    </subcellularLocation>
</comment>
<evidence type="ECO:0000259" key="7">
    <source>
        <dbReference type="Pfam" id="PF20684"/>
    </source>
</evidence>
<feature type="transmembrane region" description="Helical" evidence="6">
    <location>
        <begin position="40"/>
        <end position="64"/>
    </location>
</feature>
<gene>
    <name evidence="8" type="ORF">BO97DRAFT_329440</name>
</gene>
<dbReference type="OrthoDB" id="5342292at2759"/>